<dbReference type="InParanoid" id="A0A0Q9X1R9"/>
<dbReference type="EMBL" id="CH963920">
    <property type="protein sequence ID" value="KRF98699.1"/>
    <property type="molecule type" value="Genomic_DNA"/>
</dbReference>
<feature type="compositionally biased region" description="Basic and acidic residues" evidence="1">
    <location>
        <begin position="109"/>
        <end position="130"/>
    </location>
</feature>
<feature type="compositionally biased region" description="Basic and acidic residues" evidence="1">
    <location>
        <begin position="68"/>
        <end position="85"/>
    </location>
</feature>
<feature type="compositionally biased region" description="Basic and acidic residues" evidence="1">
    <location>
        <begin position="24"/>
        <end position="33"/>
    </location>
</feature>
<feature type="region of interest" description="Disordered" evidence="1">
    <location>
        <begin position="49"/>
        <end position="130"/>
    </location>
</feature>
<reference evidence="2 3" key="1">
    <citation type="journal article" date="2007" name="Nature">
        <title>Evolution of genes and genomes on the Drosophila phylogeny.</title>
        <authorList>
            <consortium name="Drosophila 12 Genomes Consortium"/>
            <person name="Clark A.G."/>
            <person name="Eisen M.B."/>
            <person name="Smith D.R."/>
            <person name="Bergman C.M."/>
            <person name="Oliver B."/>
            <person name="Markow T.A."/>
            <person name="Kaufman T.C."/>
            <person name="Kellis M."/>
            <person name="Gelbart W."/>
            <person name="Iyer V.N."/>
            <person name="Pollard D.A."/>
            <person name="Sackton T.B."/>
            <person name="Larracuente A.M."/>
            <person name="Singh N.D."/>
            <person name="Abad J.P."/>
            <person name="Abt D.N."/>
            <person name="Adryan B."/>
            <person name="Aguade M."/>
            <person name="Akashi H."/>
            <person name="Anderson W.W."/>
            <person name="Aquadro C.F."/>
            <person name="Ardell D.H."/>
            <person name="Arguello R."/>
            <person name="Artieri C.G."/>
            <person name="Barbash D.A."/>
            <person name="Barker D."/>
            <person name="Barsanti P."/>
            <person name="Batterham P."/>
            <person name="Batzoglou S."/>
            <person name="Begun D."/>
            <person name="Bhutkar A."/>
            <person name="Blanco E."/>
            <person name="Bosak S.A."/>
            <person name="Bradley R.K."/>
            <person name="Brand A.D."/>
            <person name="Brent M.R."/>
            <person name="Brooks A.N."/>
            <person name="Brown R.H."/>
            <person name="Butlin R.K."/>
            <person name="Caggese C."/>
            <person name="Calvi B.R."/>
            <person name="Bernardo de Carvalho A."/>
            <person name="Caspi A."/>
            <person name="Castrezana S."/>
            <person name="Celniker S.E."/>
            <person name="Chang J.L."/>
            <person name="Chapple C."/>
            <person name="Chatterji S."/>
            <person name="Chinwalla A."/>
            <person name="Civetta A."/>
            <person name="Clifton S.W."/>
            <person name="Comeron J.M."/>
            <person name="Costello J.C."/>
            <person name="Coyne J.A."/>
            <person name="Daub J."/>
            <person name="David R.G."/>
            <person name="Delcher A.L."/>
            <person name="Delehaunty K."/>
            <person name="Do C.B."/>
            <person name="Ebling H."/>
            <person name="Edwards K."/>
            <person name="Eickbush T."/>
            <person name="Evans J.D."/>
            <person name="Filipski A."/>
            <person name="Findeiss S."/>
            <person name="Freyhult E."/>
            <person name="Fulton L."/>
            <person name="Fulton R."/>
            <person name="Garcia A.C."/>
            <person name="Gardiner A."/>
            <person name="Garfield D.A."/>
            <person name="Garvin B.E."/>
            <person name="Gibson G."/>
            <person name="Gilbert D."/>
            <person name="Gnerre S."/>
            <person name="Godfrey J."/>
            <person name="Good R."/>
            <person name="Gotea V."/>
            <person name="Gravely B."/>
            <person name="Greenberg A.J."/>
            <person name="Griffiths-Jones S."/>
            <person name="Gross S."/>
            <person name="Guigo R."/>
            <person name="Gustafson E.A."/>
            <person name="Haerty W."/>
            <person name="Hahn M.W."/>
            <person name="Halligan D.L."/>
            <person name="Halpern A.L."/>
            <person name="Halter G.M."/>
            <person name="Han M.V."/>
            <person name="Heger A."/>
            <person name="Hillier L."/>
            <person name="Hinrichs A.S."/>
            <person name="Holmes I."/>
            <person name="Hoskins R.A."/>
            <person name="Hubisz M.J."/>
            <person name="Hultmark D."/>
            <person name="Huntley M.A."/>
            <person name="Jaffe D.B."/>
            <person name="Jagadeeshan S."/>
            <person name="Jeck W.R."/>
            <person name="Johnson J."/>
            <person name="Jones C.D."/>
            <person name="Jordan W.C."/>
            <person name="Karpen G.H."/>
            <person name="Kataoka E."/>
            <person name="Keightley P.D."/>
            <person name="Kheradpour P."/>
            <person name="Kirkness E.F."/>
            <person name="Koerich L.B."/>
            <person name="Kristiansen K."/>
            <person name="Kudrna D."/>
            <person name="Kulathinal R.J."/>
            <person name="Kumar S."/>
            <person name="Kwok R."/>
            <person name="Lander E."/>
            <person name="Langley C.H."/>
            <person name="Lapoint R."/>
            <person name="Lazzaro B.P."/>
            <person name="Lee S.J."/>
            <person name="Levesque L."/>
            <person name="Li R."/>
            <person name="Lin C.F."/>
            <person name="Lin M.F."/>
            <person name="Lindblad-Toh K."/>
            <person name="Llopart A."/>
            <person name="Long M."/>
            <person name="Low L."/>
            <person name="Lozovsky E."/>
            <person name="Lu J."/>
            <person name="Luo M."/>
            <person name="Machado C.A."/>
            <person name="Makalowski W."/>
            <person name="Marzo M."/>
            <person name="Matsuda M."/>
            <person name="Matzkin L."/>
            <person name="McAllister B."/>
            <person name="McBride C.S."/>
            <person name="McKernan B."/>
            <person name="McKernan K."/>
            <person name="Mendez-Lago M."/>
            <person name="Minx P."/>
            <person name="Mollenhauer M.U."/>
            <person name="Montooth K."/>
            <person name="Mount S.M."/>
            <person name="Mu X."/>
            <person name="Myers E."/>
            <person name="Negre B."/>
            <person name="Newfeld S."/>
            <person name="Nielsen R."/>
            <person name="Noor M.A."/>
            <person name="O'Grady P."/>
            <person name="Pachter L."/>
            <person name="Papaceit M."/>
            <person name="Parisi M.J."/>
            <person name="Parisi M."/>
            <person name="Parts L."/>
            <person name="Pedersen J.S."/>
            <person name="Pesole G."/>
            <person name="Phillippy A.M."/>
            <person name="Ponting C.P."/>
            <person name="Pop M."/>
            <person name="Porcelli D."/>
            <person name="Powell J.R."/>
            <person name="Prohaska S."/>
            <person name="Pruitt K."/>
            <person name="Puig M."/>
            <person name="Quesneville H."/>
            <person name="Ram K.R."/>
            <person name="Rand D."/>
            <person name="Rasmussen M.D."/>
            <person name="Reed L.K."/>
            <person name="Reenan R."/>
            <person name="Reily A."/>
            <person name="Remington K.A."/>
            <person name="Rieger T.T."/>
            <person name="Ritchie M.G."/>
            <person name="Robin C."/>
            <person name="Rogers Y.H."/>
            <person name="Rohde C."/>
            <person name="Rozas J."/>
            <person name="Rubenfield M.J."/>
            <person name="Ruiz A."/>
            <person name="Russo S."/>
            <person name="Salzberg S.L."/>
            <person name="Sanchez-Gracia A."/>
            <person name="Saranga D.J."/>
            <person name="Sato H."/>
            <person name="Schaeffer S.W."/>
            <person name="Schatz M.C."/>
            <person name="Schlenke T."/>
            <person name="Schwartz R."/>
            <person name="Segarra C."/>
            <person name="Singh R.S."/>
            <person name="Sirot L."/>
            <person name="Sirota M."/>
            <person name="Sisneros N.B."/>
            <person name="Smith C.D."/>
            <person name="Smith T.F."/>
            <person name="Spieth J."/>
            <person name="Stage D.E."/>
            <person name="Stark A."/>
            <person name="Stephan W."/>
            <person name="Strausberg R.L."/>
            <person name="Strempel S."/>
            <person name="Sturgill D."/>
            <person name="Sutton G."/>
            <person name="Sutton G.G."/>
            <person name="Tao W."/>
            <person name="Teichmann S."/>
            <person name="Tobari Y.N."/>
            <person name="Tomimura Y."/>
            <person name="Tsolas J.M."/>
            <person name="Valente V.L."/>
            <person name="Venter E."/>
            <person name="Venter J.C."/>
            <person name="Vicario S."/>
            <person name="Vieira F.G."/>
            <person name="Vilella A.J."/>
            <person name="Villasante A."/>
            <person name="Walenz B."/>
            <person name="Wang J."/>
            <person name="Wasserman M."/>
            <person name="Watts T."/>
            <person name="Wilson D."/>
            <person name="Wilson R.K."/>
            <person name="Wing R.A."/>
            <person name="Wolfner M.F."/>
            <person name="Wong A."/>
            <person name="Wong G.K."/>
            <person name="Wu C.I."/>
            <person name="Wu G."/>
            <person name="Yamamoto D."/>
            <person name="Yang H.P."/>
            <person name="Yang S.P."/>
            <person name="Yorke J.A."/>
            <person name="Yoshida K."/>
            <person name="Zdobnov E."/>
            <person name="Zhang P."/>
            <person name="Zhang Y."/>
            <person name="Zimin A.V."/>
            <person name="Baldwin J."/>
            <person name="Abdouelleil A."/>
            <person name="Abdulkadir J."/>
            <person name="Abebe A."/>
            <person name="Abera B."/>
            <person name="Abreu J."/>
            <person name="Acer S.C."/>
            <person name="Aftuck L."/>
            <person name="Alexander A."/>
            <person name="An P."/>
            <person name="Anderson E."/>
            <person name="Anderson S."/>
            <person name="Arachi H."/>
            <person name="Azer M."/>
            <person name="Bachantsang P."/>
            <person name="Barry A."/>
            <person name="Bayul T."/>
            <person name="Berlin A."/>
            <person name="Bessette D."/>
            <person name="Bloom T."/>
            <person name="Blye J."/>
            <person name="Boguslavskiy L."/>
            <person name="Bonnet C."/>
            <person name="Boukhgalter B."/>
            <person name="Bourzgui I."/>
            <person name="Brown A."/>
            <person name="Cahill P."/>
            <person name="Channer S."/>
            <person name="Cheshatsang Y."/>
            <person name="Chuda L."/>
            <person name="Citroen M."/>
            <person name="Collymore A."/>
            <person name="Cooke P."/>
            <person name="Costello M."/>
            <person name="D'Aco K."/>
            <person name="Daza R."/>
            <person name="De Haan G."/>
            <person name="DeGray S."/>
            <person name="DeMaso C."/>
            <person name="Dhargay N."/>
            <person name="Dooley K."/>
            <person name="Dooley E."/>
            <person name="Doricent M."/>
            <person name="Dorje P."/>
            <person name="Dorjee K."/>
            <person name="Dupes A."/>
            <person name="Elong R."/>
            <person name="Falk J."/>
            <person name="Farina A."/>
            <person name="Faro S."/>
            <person name="Ferguson D."/>
            <person name="Fisher S."/>
            <person name="Foley C.D."/>
            <person name="Franke A."/>
            <person name="Friedrich D."/>
            <person name="Gadbois L."/>
            <person name="Gearin G."/>
            <person name="Gearin C.R."/>
            <person name="Giannoukos G."/>
            <person name="Goode T."/>
            <person name="Graham J."/>
            <person name="Grandbois E."/>
            <person name="Grewal S."/>
            <person name="Gyaltsen K."/>
            <person name="Hafez N."/>
            <person name="Hagos B."/>
            <person name="Hall J."/>
            <person name="Henson C."/>
            <person name="Hollinger A."/>
            <person name="Honan T."/>
            <person name="Huard M.D."/>
            <person name="Hughes L."/>
            <person name="Hurhula B."/>
            <person name="Husby M.E."/>
            <person name="Kamat A."/>
            <person name="Kanga B."/>
            <person name="Kashin S."/>
            <person name="Khazanovich D."/>
            <person name="Kisner P."/>
            <person name="Lance K."/>
            <person name="Lara M."/>
            <person name="Lee W."/>
            <person name="Lennon N."/>
            <person name="Letendre F."/>
            <person name="LeVine R."/>
            <person name="Lipovsky A."/>
            <person name="Liu X."/>
            <person name="Liu J."/>
            <person name="Liu S."/>
            <person name="Lokyitsang T."/>
            <person name="Lokyitsang Y."/>
            <person name="Lubonja R."/>
            <person name="Lui A."/>
            <person name="MacDonald P."/>
            <person name="Magnisalis V."/>
            <person name="Maru K."/>
            <person name="Matthews C."/>
            <person name="McCusker W."/>
            <person name="McDonough S."/>
            <person name="Mehta T."/>
            <person name="Meldrim J."/>
            <person name="Meneus L."/>
            <person name="Mihai O."/>
            <person name="Mihalev A."/>
            <person name="Mihova T."/>
            <person name="Mittelman R."/>
            <person name="Mlenga V."/>
            <person name="Montmayeur A."/>
            <person name="Mulrain L."/>
            <person name="Navidi A."/>
            <person name="Naylor J."/>
            <person name="Negash T."/>
            <person name="Nguyen T."/>
            <person name="Nguyen N."/>
            <person name="Nicol R."/>
            <person name="Norbu C."/>
            <person name="Norbu N."/>
            <person name="Novod N."/>
            <person name="O'Neill B."/>
            <person name="Osman S."/>
            <person name="Markiewicz E."/>
            <person name="Oyono O.L."/>
            <person name="Patti C."/>
            <person name="Phunkhang P."/>
            <person name="Pierre F."/>
            <person name="Priest M."/>
            <person name="Raghuraman S."/>
            <person name="Rege F."/>
            <person name="Reyes R."/>
            <person name="Rise C."/>
            <person name="Rogov P."/>
            <person name="Ross K."/>
            <person name="Ryan E."/>
            <person name="Settipalli S."/>
            <person name="Shea T."/>
            <person name="Sherpa N."/>
            <person name="Shi L."/>
            <person name="Shih D."/>
            <person name="Sparrow T."/>
            <person name="Spaulding J."/>
            <person name="Stalker J."/>
            <person name="Stange-Thomann N."/>
            <person name="Stavropoulos S."/>
            <person name="Stone C."/>
            <person name="Strader C."/>
            <person name="Tesfaye S."/>
            <person name="Thomson T."/>
            <person name="Thoulutsang Y."/>
            <person name="Thoulutsang D."/>
            <person name="Topham K."/>
            <person name="Topping I."/>
            <person name="Tsamla T."/>
            <person name="Vassiliev H."/>
            <person name="Vo A."/>
            <person name="Wangchuk T."/>
            <person name="Wangdi T."/>
            <person name="Weiand M."/>
            <person name="Wilkinson J."/>
            <person name="Wilson A."/>
            <person name="Yadav S."/>
            <person name="Young G."/>
            <person name="Yu Q."/>
            <person name="Zembek L."/>
            <person name="Zhong D."/>
            <person name="Zimmer A."/>
            <person name="Zwirko Z."/>
            <person name="Jaffe D.B."/>
            <person name="Alvarez P."/>
            <person name="Brockman W."/>
            <person name="Butler J."/>
            <person name="Chin C."/>
            <person name="Gnerre S."/>
            <person name="Grabherr M."/>
            <person name="Kleber M."/>
            <person name="Mauceli E."/>
            <person name="MacCallum I."/>
        </authorList>
    </citation>
    <scope>NUCLEOTIDE SEQUENCE [LARGE SCALE GENOMIC DNA]</scope>
    <source>
        <strain evidence="3">Tucson 14030-0811.24</strain>
    </source>
</reference>
<evidence type="ECO:0000256" key="1">
    <source>
        <dbReference type="SAM" id="MobiDB-lite"/>
    </source>
</evidence>
<sequence>MADHDNYHGNSRYAKYDYYDQRPIDYDYYDTPRNRLSSVGSRDNYYYEEAQSSISPGPIPNEYGFYTSRDDALKPSRKSKYEYKEKRSKPPKSTFPTEYSSNYQTPSYSKDHPEKVYRKTHTEKNSTSRKSVDFRGFAGLDGDTEIPHRIMKQSTTVSLNKRNNFCTDKREGHTGVRFSGVDIPYKQKERRNSFAARQHVYPTVYREKSTCGFCNEENYQRYPETCACDSQFSNESSLTPSNINVCLTIRTEDDNLLEPPNVITSCQCQDADDGFDLGPCISKPMLMFTQ</sequence>
<feature type="region of interest" description="Disordered" evidence="1">
    <location>
        <begin position="24"/>
        <end position="43"/>
    </location>
</feature>
<evidence type="ECO:0000313" key="2">
    <source>
        <dbReference type="EMBL" id="KRF98699.1"/>
    </source>
</evidence>
<proteinExistence type="predicted"/>
<evidence type="ECO:0000313" key="3">
    <source>
        <dbReference type="Proteomes" id="UP000007798"/>
    </source>
</evidence>
<dbReference type="Proteomes" id="UP000007798">
    <property type="component" value="Unassembled WGS sequence"/>
</dbReference>
<dbReference type="AlphaFoldDB" id="A0A0Q9X1R9"/>
<keyword evidence="3" id="KW-1185">Reference proteome</keyword>
<protein>
    <submittedName>
        <fullName evidence="2">Uncharacterized protein</fullName>
    </submittedName>
</protein>
<name>A0A0Q9X1R9_DROWI</name>
<gene>
    <name evidence="2" type="primary">Dwil\GK26970</name>
    <name evidence="2" type="ORF">Dwil_GK26970</name>
</gene>
<organism evidence="2 3">
    <name type="scientific">Drosophila willistoni</name>
    <name type="common">Fruit fly</name>
    <dbReference type="NCBI Taxonomy" id="7260"/>
    <lineage>
        <taxon>Eukaryota</taxon>
        <taxon>Metazoa</taxon>
        <taxon>Ecdysozoa</taxon>
        <taxon>Arthropoda</taxon>
        <taxon>Hexapoda</taxon>
        <taxon>Insecta</taxon>
        <taxon>Pterygota</taxon>
        <taxon>Neoptera</taxon>
        <taxon>Endopterygota</taxon>
        <taxon>Diptera</taxon>
        <taxon>Brachycera</taxon>
        <taxon>Muscomorpha</taxon>
        <taxon>Ephydroidea</taxon>
        <taxon>Drosophilidae</taxon>
        <taxon>Drosophila</taxon>
        <taxon>Sophophora</taxon>
    </lineage>
</organism>
<accession>A0A0Q9X1R9</accession>
<feature type="compositionally biased region" description="Polar residues" evidence="1">
    <location>
        <begin position="94"/>
        <end position="108"/>
    </location>
</feature>